<dbReference type="Gene3D" id="3.80.10.10">
    <property type="entry name" value="Ribonuclease Inhibitor"/>
    <property type="match status" value="1"/>
</dbReference>
<organism evidence="1 2">
    <name type="scientific">Ganoderma sinense ZZ0214-1</name>
    <dbReference type="NCBI Taxonomy" id="1077348"/>
    <lineage>
        <taxon>Eukaryota</taxon>
        <taxon>Fungi</taxon>
        <taxon>Dikarya</taxon>
        <taxon>Basidiomycota</taxon>
        <taxon>Agaricomycotina</taxon>
        <taxon>Agaricomycetes</taxon>
        <taxon>Polyporales</taxon>
        <taxon>Polyporaceae</taxon>
        <taxon>Ganoderma</taxon>
    </lineage>
</organism>
<reference evidence="1 2" key="1">
    <citation type="journal article" date="2015" name="Sci. Rep.">
        <title>Chromosome-level genome map provides insights into diverse defense mechanisms in the medicinal fungus Ganoderma sinense.</title>
        <authorList>
            <person name="Zhu Y."/>
            <person name="Xu J."/>
            <person name="Sun C."/>
            <person name="Zhou S."/>
            <person name="Xu H."/>
            <person name="Nelson D.R."/>
            <person name="Qian J."/>
            <person name="Song J."/>
            <person name="Luo H."/>
            <person name="Xiang L."/>
            <person name="Li Y."/>
            <person name="Xu Z."/>
            <person name="Ji A."/>
            <person name="Wang L."/>
            <person name="Lu S."/>
            <person name="Hayward A."/>
            <person name="Sun W."/>
            <person name="Li X."/>
            <person name="Schwartz D.C."/>
            <person name="Wang Y."/>
            <person name="Chen S."/>
        </authorList>
    </citation>
    <scope>NUCLEOTIDE SEQUENCE [LARGE SCALE GENOMIC DNA]</scope>
    <source>
        <strain evidence="1 2">ZZ0214-1</strain>
    </source>
</reference>
<proteinExistence type="predicted"/>
<dbReference type="SUPFAM" id="SSF52047">
    <property type="entry name" value="RNI-like"/>
    <property type="match status" value="1"/>
</dbReference>
<dbReference type="AlphaFoldDB" id="A0A2G8S2V2"/>
<evidence type="ECO:0000313" key="1">
    <source>
        <dbReference type="EMBL" id="PIL28113.1"/>
    </source>
</evidence>
<dbReference type="OrthoDB" id="2799179at2759"/>
<keyword evidence="2" id="KW-1185">Reference proteome</keyword>
<name>A0A2G8S2V2_9APHY</name>
<evidence type="ECO:0000313" key="2">
    <source>
        <dbReference type="Proteomes" id="UP000230002"/>
    </source>
</evidence>
<accession>A0A2G8S2V2</accession>
<gene>
    <name evidence="1" type="ORF">GSI_09764</name>
</gene>
<evidence type="ECO:0008006" key="3">
    <source>
        <dbReference type="Google" id="ProtNLM"/>
    </source>
</evidence>
<sequence length="391" mass="45135">MRIILSLPHLRHLRVDGLYICPELLDGDDLDDSVIAPLVTFHYVMPHYRQPWSFPSEAATIDFLVQRINASLSSLMLPVESAPIRTISSLHWPWLREFTLRGERWADPATPIVALFSSIPSLQSLALELSELENATPGVIWPKGMSTTFQWRDLRSLRVSHPNPVDEAYSRLPSSLCSLALRLWPHQCERVYQLMGQYLGSSGFEGYKRRRWSHPLSTPHTLAEVLRKCDLPRLRGLELEYREDAQESELLQLVVIKFPFLTTLEIHRFRREGRKDVPVRELANALAPLTELRTFKLHLDFPHMPTPGYLGIRGIARHVPVPDYHRRFDDTLASTADDLSRTLAPSLEEIWLYALSNEPAWIVFVVSRTMCEGELQIGAVRKDQHWYRYCE</sequence>
<dbReference type="EMBL" id="AYKW01000028">
    <property type="protein sequence ID" value="PIL28113.1"/>
    <property type="molecule type" value="Genomic_DNA"/>
</dbReference>
<dbReference type="InterPro" id="IPR032675">
    <property type="entry name" value="LRR_dom_sf"/>
</dbReference>
<dbReference type="Proteomes" id="UP000230002">
    <property type="component" value="Unassembled WGS sequence"/>
</dbReference>
<comment type="caution">
    <text evidence="1">The sequence shown here is derived from an EMBL/GenBank/DDBJ whole genome shotgun (WGS) entry which is preliminary data.</text>
</comment>
<protein>
    <recommendedName>
        <fullName evidence="3">F-box domain-containing protein</fullName>
    </recommendedName>
</protein>